<dbReference type="AlphaFoldDB" id="A0A1C9W6W9"/>
<proteinExistence type="predicted"/>
<dbReference type="RefSeq" id="WP_083261100.1">
    <property type="nucleotide sequence ID" value="NZ_CP014143.1"/>
</dbReference>
<dbReference type="STRING" id="1769779.AUP74_01455"/>
<keyword evidence="4" id="KW-1185">Reference proteome</keyword>
<protein>
    <submittedName>
        <fullName evidence="3">Immunogenic protein MPT70</fullName>
    </submittedName>
</protein>
<dbReference type="Gene3D" id="2.30.180.10">
    <property type="entry name" value="FAS1 domain"/>
    <property type="match status" value="1"/>
</dbReference>
<feature type="signal peptide" evidence="1">
    <location>
        <begin position="1"/>
        <end position="28"/>
    </location>
</feature>
<dbReference type="GO" id="GO:0005615">
    <property type="term" value="C:extracellular space"/>
    <property type="evidence" value="ECO:0007669"/>
    <property type="project" value="TreeGrafter"/>
</dbReference>
<keyword evidence="1" id="KW-0732">Signal</keyword>
<dbReference type="SMART" id="SM00554">
    <property type="entry name" value="FAS1"/>
    <property type="match status" value="1"/>
</dbReference>
<dbReference type="InterPro" id="IPR036378">
    <property type="entry name" value="FAS1_dom_sf"/>
</dbReference>
<dbReference type="KEGG" id="micc:AUP74_01455"/>
<name>A0A1C9W6W9_9GAMM</name>
<evidence type="ECO:0000259" key="2">
    <source>
        <dbReference type="PROSITE" id="PS50213"/>
    </source>
</evidence>
<feature type="chain" id="PRO_5008895494" evidence="1">
    <location>
        <begin position="29"/>
        <end position="180"/>
    </location>
</feature>
<reference evidence="4" key="1">
    <citation type="submission" date="2016-01" db="EMBL/GenBank/DDBJ databases">
        <title>Complete genome sequence of Microbulbifer sp. CCB-MM1, a halophile isolated from Matang Mangrove Forest, Perak.</title>
        <authorList>
            <person name="Moh T.H."/>
            <person name="Dinesh B."/>
            <person name="Lau N.-S."/>
            <person name="Go F."/>
            <person name="Alexander Chong S.-C."/>
        </authorList>
    </citation>
    <scope>NUCLEOTIDE SEQUENCE [LARGE SCALE GENOMIC DNA]</scope>
    <source>
        <strain evidence="4">CCB-MM1</strain>
    </source>
</reference>
<dbReference type="PATRIC" id="fig|1769779.3.peg.1463"/>
<dbReference type="InterPro" id="IPR000782">
    <property type="entry name" value="FAS1_domain"/>
</dbReference>
<evidence type="ECO:0000313" key="4">
    <source>
        <dbReference type="Proteomes" id="UP000095672"/>
    </source>
</evidence>
<dbReference type="EMBL" id="CP014143">
    <property type="protein sequence ID" value="AOS96903.1"/>
    <property type="molecule type" value="Genomic_DNA"/>
</dbReference>
<evidence type="ECO:0000256" key="1">
    <source>
        <dbReference type="SAM" id="SignalP"/>
    </source>
</evidence>
<evidence type="ECO:0000313" key="3">
    <source>
        <dbReference type="EMBL" id="AOS96903.1"/>
    </source>
</evidence>
<dbReference type="InterPro" id="IPR050904">
    <property type="entry name" value="Adhesion/Biosynth-related"/>
</dbReference>
<accession>A0A1C9W6W9</accession>
<organism evidence="3 4">
    <name type="scientific">Microbulbifer aggregans</name>
    <dbReference type="NCBI Taxonomy" id="1769779"/>
    <lineage>
        <taxon>Bacteria</taxon>
        <taxon>Pseudomonadati</taxon>
        <taxon>Pseudomonadota</taxon>
        <taxon>Gammaproteobacteria</taxon>
        <taxon>Cellvibrionales</taxon>
        <taxon>Microbulbiferaceae</taxon>
        <taxon>Microbulbifer</taxon>
    </lineage>
</organism>
<sequence precursor="true">MRSLQFFFSRFVLAPMMLAALYCGSLQADESKTIAQNAAGADQLSTLVAAVKAAELVDTLNSEGPFTVFAPTNDAFAALPAGTVDMLLKPENKGKLQKILGYHVLPGKATAEVVMELTKKGGGHAKVATVQGEELTLKVDGGKVMVTDTKGNTATVIQADIMNSNGVVHVIDGVLMPTKK</sequence>
<dbReference type="FunFam" id="2.30.180.10:FF:000019">
    <property type="entry name" value="Cell surface lipoprotein"/>
    <property type="match status" value="1"/>
</dbReference>
<gene>
    <name evidence="3" type="ORF">AUP74_01455</name>
</gene>
<dbReference type="SUPFAM" id="SSF82153">
    <property type="entry name" value="FAS1 domain"/>
    <property type="match status" value="1"/>
</dbReference>
<dbReference type="PROSITE" id="PS50213">
    <property type="entry name" value="FAS1"/>
    <property type="match status" value="1"/>
</dbReference>
<dbReference type="PANTHER" id="PTHR10900">
    <property type="entry name" value="PERIOSTIN-RELATED"/>
    <property type="match status" value="1"/>
</dbReference>
<dbReference type="Proteomes" id="UP000095672">
    <property type="component" value="Chromosome"/>
</dbReference>
<dbReference type="Pfam" id="PF02469">
    <property type="entry name" value="Fasciclin"/>
    <property type="match status" value="1"/>
</dbReference>
<dbReference type="PANTHER" id="PTHR10900:SF77">
    <property type="entry name" value="FI19380P1"/>
    <property type="match status" value="1"/>
</dbReference>
<feature type="domain" description="FAS1" evidence="2">
    <location>
        <begin position="31"/>
        <end position="175"/>
    </location>
</feature>